<sequence>MTRYILPCAALLFALGTAPSYGQPNHQQPILPACPKQVMPVVLHEPGWELSDENIVDMLHSLPLTLTIRRVEWHAPAMSIDLTVPAPNTSRTEMYKNIAEILSFCFSGTSNVQQVKLRLMAEDPWLDTRHLLLAADAKRHIWDSALYRELRLTGEAPLPDYIKSKLHVIETLLWKDRFDFPHQG</sequence>
<protein>
    <submittedName>
        <fullName evidence="2">Uncharacterized protein</fullName>
    </submittedName>
</protein>
<comment type="caution">
    <text evidence="2">The sequence shown here is derived from an EMBL/GenBank/DDBJ whole genome shotgun (WGS) entry which is preliminary data.</text>
</comment>
<name>A0A920CBU2_9BACL</name>
<evidence type="ECO:0000313" key="3">
    <source>
        <dbReference type="Proteomes" id="UP000679779"/>
    </source>
</evidence>
<keyword evidence="3" id="KW-1185">Reference proteome</keyword>
<feature type="signal peptide" evidence="1">
    <location>
        <begin position="1"/>
        <end position="22"/>
    </location>
</feature>
<dbReference type="AlphaFoldDB" id="A0A920CBU2"/>
<dbReference type="EMBL" id="BORQ01000002">
    <property type="protein sequence ID" value="GIO30867.1"/>
    <property type="molecule type" value="Genomic_DNA"/>
</dbReference>
<accession>A0A920CBU2</accession>
<reference evidence="2" key="1">
    <citation type="submission" date="2021-03" db="EMBL/GenBank/DDBJ databases">
        <title>Antimicrobial resistance genes in bacteria isolated from Japanese honey, and their potential for conferring macrolide and lincosamide resistance in the American foulbrood pathogen Paenibacillus larvae.</title>
        <authorList>
            <person name="Okamoto M."/>
            <person name="Kumagai M."/>
            <person name="Kanamori H."/>
            <person name="Takamatsu D."/>
        </authorList>
    </citation>
    <scope>NUCLEOTIDE SEQUENCE</scope>
    <source>
        <strain evidence="2">J2TS6</strain>
    </source>
</reference>
<organism evidence="2 3">
    <name type="scientific">Paenibacillus albilobatus</name>
    <dbReference type="NCBI Taxonomy" id="2716884"/>
    <lineage>
        <taxon>Bacteria</taxon>
        <taxon>Bacillati</taxon>
        <taxon>Bacillota</taxon>
        <taxon>Bacilli</taxon>
        <taxon>Bacillales</taxon>
        <taxon>Paenibacillaceae</taxon>
        <taxon>Paenibacillus</taxon>
    </lineage>
</organism>
<gene>
    <name evidence="2" type="ORF">J2TS6_20080</name>
</gene>
<feature type="chain" id="PRO_5038624553" evidence="1">
    <location>
        <begin position="23"/>
        <end position="184"/>
    </location>
</feature>
<evidence type="ECO:0000256" key="1">
    <source>
        <dbReference type="SAM" id="SignalP"/>
    </source>
</evidence>
<keyword evidence="1" id="KW-0732">Signal</keyword>
<dbReference type="Proteomes" id="UP000679779">
    <property type="component" value="Unassembled WGS sequence"/>
</dbReference>
<dbReference type="RefSeq" id="WP_160041262.1">
    <property type="nucleotide sequence ID" value="NZ_BORQ01000002.1"/>
</dbReference>
<proteinExistence type="predicted"/>
<evidence type="ECO:0000313" key="2">
    <source>
        <dbReference type="EMBL" id="GIO30867.1"/>
    </source>
</evidence>